<dbReference type="Pfam" id="PF00096">
    <property type="entry name" value="zf-C2H2"/>
    <property type="match status" value="4"/>
</dbReference>
<name>A0ABR3JKL7_9AGAR</name>
<evidence type="ECO:0000313" key="11">
    <source>
        <dbReference type="EMBL" id="KAL0956010.1"/>
    </source>
</evidence>
<evidence type="ECO:0000256" key="9">
    <source>
        <dbReference type="SAM" id="MobiDB-lite"/>
    </source>
</evidence>
<evidence type="ECO:0000256" key="7">
    <source>
        <dbReference type="ARBA" id="ARBA00023242"/>
    </source>
</evidence>
<dbReference type="SMART" id="SM00355">
    <property type="entry name" value="ZnF_C2H2"/>
    <property type="match status" value="10"/>
</dbReference>
<protein>
    <recommendedName>
        <fullName evidence="10">C2H2-type domain-containing protein</fullName>
    </recommendedName>
</protein>
<dbReference type="Proteomes" id="UP001556367">
    <property type="component" value="Unassembled WGS sequence"/>
</dbReference>
<keyword evidence="12" id="KW-1185">Reference proteome</keyword>
<feature type="region of interest" description="Disordered" evidence="9">
    <location>
        <begin position="21"/>
        <end position="63"/>
    </location>
</feature>
<dbReference type="PANTHER" id="PTHR46179:SF13">
    <property type="entry name" value="C2H2-TYPE DOMAIN-CONTAINING PROTEIN"/>
    <property type="match status" value="1"/>
</dbReference>
<reference evidence="12" key="1">
    <citation type="submission" date="2024-06" db="EMBL/GenBank/DDBJ databases">
        <title>Multi-omics analyses provide insights into the biosynthesis of the anticancer antibiotic pleurotin in Hohenbuehelia grisea.</title>
        <authorList>
            <person name="Weaver J.A."/>
            <person name="Alberti F."/>
        </authorList>
    </citation>
    <scope>NUCLEOTIDE SEQUENCE [LARGE SCALE GENOMIC DNA]</scope>
    <source>
        <strain evidence="12">T-177</strain>
    </source>
</reference>
<comment type="caution">
    <text evidence="11">The sequence shown here is derived from an EMBL/GenBank/DDBJ whole genome shotgun (WGS) entry which is preliminary data.</text>
</comment>
<dbReference type="PANTHER" id="PTHR46179">
    <property type="entry name" value="ZINC FINGER PROTEIN"/>
    <property type="match status" value="1"/>
</dbReference>
<keyword evidence="3 8" id="KW-0863">Zinc-finger</keyword>
<evidence type="ECO:0000256" key="8">
    <source>
        <dbReference type="PROSITE-ProRule" id="PRU00042"/>
    </source>
</evidence>
<proteinExistence type="predicted"/>
<organism evidence="11 12">
    <name type="scientific">Hohenbuehelia grisea</name>
    <dbReference type="NCBI Taxonomy" id="104357"/>
    <lineage>
        <taxon>Eukaryota</taxon>
        <taxon>Fungi</taxon>
        <taxon>Dikarya</taxon>
        <taxon>Basidiomycota</taxon>
        <taxon>Agaricomycotina</taxon>
        <taxon>Agaricomycetes</taxon>
        <taxon>Agaricomycetidae</taxon>
        <taxon>Agaricales</taxon>
        <taxon>Pleurotineae</taxon>
        <taxon>Pleurotaceae</taxon>
        <taxon>Hohenbuehelia</taxon>
    </lineage>
</organism>
<evidence type="ECO:0000256" key="4">
    <source>
        <dbReference type="ARBA" id="ARBA00022833"/>
    </source>
</evidence>
<keyword evidence="4" id="KW-0862">Zinc</keyword>
<dbReference type="InterPro" id="IPR051061">
    <property type="entry name" value="Zinc_finger_trans_reg"/>
</dbReference>
<dbReference type="EMBL" id="JASNQZ010000006">
    <property type="protein sequence ID" value="KAL0956010.1"/>
    <property type="molecule type" value="Genomic_DNA"/>
</dbReference>
<accession>A0ABR3JKL7</accession>
<evidence type="ECO:0000256" key="3">
    <source>
        <dbReference type="ARBA" id="ARBA00022771"/>
    </source>
</evidence>
<sequence length="510" mass="57343">MLSGFTMPTTVSQTAIQTDTVLGKRKSRSNGPYVLCLASSPEPGPSDSDFEPGPSSGPAYRTRKDPLVFINGSLAERSSKPYKCTFHGCDKSYAKPSRLEEHERSHTGQRPYVCETCQKTFLRDSHLHAHRRSHLPESARPFSCPQEGCNKRFWTSQHLAVHEKIHSGECPFKCLEPHCEESFAKHHQLRTHMCTVHAPPGTKPYQCTHEGCNKSFSTNQKLRAHVKVHDGKRYTCTHSTCTAHLDSEPRYFGTWTALQHHLRTAHPPTCDHPSCSGVEFATQKGLRAHQKLHEQRDAEAELEEVGLGSDADEVERPRKRRRGGEYGRDWVCTVEGCDKDFKSNKALATHTRVAHLGRRDFVCPHDSCKRSFGYKHLLQRHLSRLHRTSSGSSDDSDAPADKECEEPLIDIDAITGQSYNINAQHKLHTTSSLLCPYPHLSETSIEIEPASQDNLEGILLVPIASPQPPLRCNYVFSRAYDLRRHLKSEHGVQTQKESVDGWVRAAKKGA</sequence>
<evidence type="ECO:0000256" key="1">
    <source>
        <dbReference type="ARBA" id="ARBA00004123"/>
    </source>
</evidence>
<keyword evidence="6" id="KW-0804">Transcription</keyword>
<dbReference type="InterPro" id="IPR013087">
    <property type="entry name" value="Znf_C2H2_type"/>
</dbReference>
<evidence type="ECO:0000313" key="12">
    <source>
        <dbReference type="Proteomes" id="UP001556367"/>
    </source>
</evidence>
<evidence type="ECO:0000256" key="6">
    <source>
        <dbReference type="ARBA" id="ARBA00023163"/>
    </source>
</evidence>
<feature type="domain" description="C2H2-type" evidence="10">
    <location>
        <begin position="172"/>
        <end position="202"/>
    </location>
</feature>
<feature type="domain" description="C2H2-type" evidence="10">
    <location>
        <begin position="112"/>
        <end position="139"/>
    </location>
</feature>
<evidence type="ECO:0000256" key="5">
    <source>
        <dbReference type="ARBA" id="ARBA00023015"/>
    </source>
</evidence>
<dbReference type="PROSITE" id="PS50157">
    <property type="entry name" value="ZINC_FINGER_C2H2_2"/>
    <property type="match status" value="7"/>
</dbReference>
<feature type="domain" description="C2H2-type" evidence="10">
    <location>
        <begin position="82"/>
        <end position="111"/>
    </location>
</feature>
<gene>
    <name evidence="11" type="ORF">HGRIS_002184</name>
</gene>
<keyword evidence="5" id="KW-0805">Transcription regulation</keyword>
<dbReference type="InterPro" id="IPR036236">
    <property type="entry name" value="Znf_C2H2_sf"/>
</dbReference>
<keyword evidence="7" id="KW-0539">Nucleus</keyword>
<feature type="domain" description="C2H2-type" evidence="10">
    <location>
        <begin position="361"/>
        <end position="391"/>
    </location>
</feature>
<evidence type="ECO:0000256" key="2">
    <source>
        <dbReference type="ARBA" id="ARBA00022723"/>
    </source>
</evidence>
<feature type="domain" description="C2H2-type" evidence="10">
    <location>
        <begin position="330"/>
        <end position="360"/>
    </location>
</feature>
<keyword evidence="2" id="KW-0479">Metal-binding</keyword>
<feature type="region of interest" description="Disordered" evidence="9">
    <location>
        <begin position="299"/>
        <end position="320"/>
    </location>
</feature>
<dbReference type="SUPFAM" id="SSF57667">
    <property type="entry name" value="beta-beta-alpha zinc fingers"/>
    <property type="match status" value="4"/>
</dbReference>
<comment type="subcellular location">
    <subcellularLocation>
        <location evidence="1">Nucleus</location>
    </subcellularLocation>
</comment>
<evidence type="ECO:0000259" key="10">
    <source>
        <dbReference type="PROSITE" id="PS50157"/>
    </source>
</evidence>
<dbReference type="PROSITE" id="PS00028">
    <property type="entry name" value="ZINC_FINGER_C2H2_1"/>
    <property type="match status" value="7"/>
</dbReference>
<feature type="domain" description="C2H2-type" evidence="10">
    <location>
        <begin position="142"/>
        <end position="171"/>
    </location>
</feature>
<dbReference type="Gene3D" id="3.30.160.60">
    <property type="entry name" value="Classic Zinc Finger"/>
    <property type="match status" value="6"/>
</dbReference>
<feature type="domain" description="C2H2-type" evidence="10">
    <location>
        <begin position="205"/>
        <end position="234"/>
    </location>
</feature>